<name>A0A0P9VFU8_PSEA0</name>
<evidence type="ECO:0000313" key="1">
    <source>
        <dbReference type="EMBL" id="KPY00265.1"/>
    </source>
</evidence>
<dbReference type="InterPro" id="IPR029016">
    <property type="entry name" value="GAF-like_dom_sf"/>
</dbReference>
<comment type="caution">
    <text evidence="1">The sequence shown here is derived from an EMBL/GenBank/DDBJ whole genome shotgun (WGS) entry which is preliminary data.</text>
</comment>
<dbReference type="EMBL" id="LJQU01000122">
    <property type="protein sequence ID" value="KPY00265.1"/>
    <property type="molecule type" value="Genomic_DNA"/>
</dbReference>
<accession>A0A0P9VFU8</accession>
<sequence length="107" mass="11802">MRDTQEQTSELLDLSRKMTAATDRKAVLNAAEQHFSGWKELYLCLVDRDGQGGLVVETGGPLTFSEAERAAADWAWQRHRHATVRALVVVADYRGRRATGPAGCQCA</sequence>
<dbReference type="Gene3D" id="3.30.450.40">
    <property type="match status" value="1"/>
</dbReference>
<reference evidence="1 2" key="1">
    <citation type="submission" date="2015-09" db="EMBL/GenBank/DDBJ databases">
        <title>Genome announcement of multiple Pseudomonas syringae strains.</title>
        <authorList>
            <person name="Thakur S."/>
            <person name="Wang P.W."/>
            <person name="Gong Y."/>
            <person name="Weir B.S."/>
            <person name="Guttman D.S."/>
        </authorList>
    </citation>
    <scope>NUCLEOTIDE SEQUENCE [LARGE SCALE GENOMIC DNA]</scope>
    <source>
        <strain evidence="1 2">ICMP4331</strain>
    </source>
</reference>
<gene>
    <name evidence="1" type="ORF">ALO63_03823</name>
</gene>
<dbReference type="AlphaFoldDB" id="A0A0P9VFU8"/>
<proteinExistence type="predicted"/>
<evidence type="ECO:0000313" key="2">
    <source>
        <dbReference type="Proteomes" id="UP000050420"/>
    </source>
</evidence>
<organism evidence="1 2">
    <name type="scientific">Pseudomonas amygdali pv. mori</name>
    <dbReference type="NCBI Taxonomy" id="34065"/>
    <lineage>
        <taxon>Bacteria</taxon>
        <taxon>Pseudomonadati</taxon>
        <taxon>Pseudomonadota</taxon>
        <taxon>Gammaproteobacteria</taxon>
        <taxon>Pseudomonadales</taxon>
        <taxon>Pseudomonadaceae</taxon>
        <taxon>Pseudomonas</taxon>
        <taxon>Pseudomonas amygdali</taxon>
    </lineage>
</organism>
<dbReference type="Proteomes" id="UP000050420">
    <property type="component" value="Unassembled WGS sequence"/>
</dbReference>
<protein>
    <submittedName>
        <fullName evidence="1">Sensor protein KdpD</fullName>
    </submittedName>
</protein>